<dbReference type="RefSeq" id="WP_264324344.1">
    <property type="nucleotide sequence ID" value="NZ_JADEXQ010000017.1"/>
</dbReference>
<proteinExistence type="predicted"/>
<evidence type="ECO:0000313" key="1">
    <source>
        <dbReference type="EMBL" id="MBE9029525.1"/>
    </source>
</evidence>
<accession>A0A928Z3Q3</accession>
<protein>
    <submittedName>
        <fullName evidence="1">PTPA-CTERM sorting domain-containing protein</fullName>
    </submittedName>
</protein>
<gene>
    <name evidence="1" type="ORF">IQ266_07080</name>
</gene>
<organism evidence="1 2">
    <name type="scientific">Romeriopsis navalis LEGE 11480</name>
    <dbReference type="NCBI Taxonomy" id="2777977"/>
    <lineage>
        <taxon>Bacteria</taxon>
        <taxon>Bacillati</taxon>
        <taxon>Cyanobacteriota</taxon>
        <taxon>Cyanophyceae</taxon>
        <taxon>Leptolyngbyales</taxon>
        <taxon>Leptolyngbyaceae</taxon>
        <taxon>Romeriopsis</taxon>
        <taxon>Romeriopsis navalis</taxon>
    </lineage>
</organism>
<sequence>MSVLAAGAFVAMNPQSAQAARIANGSRIDFIGNADAANTSIDFQEFLDALASGSFGSPTGDWVFVTTATGGFESSLNPGTTGSLPQAVGTIKDIDPVPFAGSLPAWLTFSTNNIAFELTSAVLGSDRQYFLEGVVTGNGFDPTPFSGELTTQISGAGVKTFSGIITAVPTPALLPGLSVMAVNVLRKRKKLKTASA</sequence>
<dbReference type="AlphaFoldDB" id="A0A928Z3Q3"/>
<dbReference type="NCBIfam" id="NF033465">
    <property type="entry name" value="PTPA-CTERM"/>
    <property type="match status" value="1"/>
</dbReference>
<comment type="caution">
    <text evidence="1">The sequence shown here is derived from an EMBL/GenBank/DDBJ whole genome shotgun (WGS) entry which is preliminary data.</text>
</comment>
<name>A0A928Z3Q3_9CYAN</name>
<dbReference type="EMBL" id="JADEXQ010000017">
    <property type="protein sequence ID" value="MBE9029525.1"/>
    <property type="molecule type" value="Genomic_DNA"/>
</dbReference>
<reference evidence="1" key="1">
    <citation type="submission" date="2020-10" db="EMBL/GenBank/DDBJ databases">
        <authorList>
            <person name="Castelo-Branco R."/>
            <person name="Eusebio N."/>
            <person name="Adriana R."/>
            <person name="Vieira A."/>
            <person name="Brugerolle De Fraissinette N."/>
            <person name="Rezende De Castro R."/>
            <person name="Schneider M.P."/>
            <person name="Vasconcelos V."/>
            <person name="Leao P.N."/>
        </authorList>
    </citation>
    <scope>NUCLEOTIDE SEQUENCE</scope>
    <source>
        <strain evidence="1">LEGE 11480</strain>
    </source>
</reference>
<evidence type="ECO:0000313" key="2">
    <source>
        <dbReference type="Proteomes" id="UP000625316"/>
    </source>
</evidence>
<keyword evidence="2" id="KW-1185">Reference proteome</keyword>
<dbReference type="Proteomes" id="UP000625316">
    <property type="component" value="Unassembled WGS sequence"/>
</dbReference>